<feature type="non-terminal residue" evidence="1">
    <location>
        <position position="353"/>
    </location>
</feature>
<evidence type="ECO:0008006" key="2">
    <source>
        <dbReference type="Google" id="ProtNLM"/>
    </source>
</evidence>
<name>A0A382IX26_9ZZZZ</name>
<dbReference type="Gene3D" id="2.40.160.60">
    <property type="entry name" value="Outer membrane protein transport protein (OMPP1/FadL/TodX)"/>
    <property type="match status" value="1"/>
</dbReference>
<organism evidence="1">
    <name type="scientific">marine metagenome</name>
    <dbReference type="NCBI Taxonomy" id="408172"/>
    <lineage>
        <taxon>unclassified sequences</taxon>
        <taxon>metagenomes</taxon>
        <taxon>ecological metagenomes</taxon>
    </lineage>
</organism>
<dbReference type="AlphaFoldDB" id="A0A382IX26"/>
<dbReference type="EMBL" id="UINC01070083">
    <property type="protein sequence ID" value="SVC03945.1"/>
    <property type="molecule type" value="Genomic_DNA"/>
</dbReference>
<accession>A0A382IX26</accession>
<protein>
    <recommendedName>
        <fullName evidence="2">DUF5723 domain-containing protein</fullName>
    </recommendedName>
</protein>
<proteinExistence type="predicted"/>
<gene>
    <name evidence="1" type="ORF">METZ01_LOCUS256799</name>
</gene>
<feature type="non-terminal residue" evidence="1">
    <location>
        <position position="1"/>
    </location>
</feature>
<evidence type="ECO:0000313" key="1">
    <source>
        <dbReference type="EMBL" id="SVC03945.1"/>
    </source>
</evidence>
<dbReference type="SUPFAM" id="SSF56935">
    <property type="entry name" value="Porins"/>
    <property type="match status" value="1"/>
</dbReference>
<reference evidence="1" key="1">
    <citation type="submission" date="2018-05" db="EMBL/GenBank/DDBJ databases">
        <authorList>
            <person name="Lanie J.A."/>
            <person name="Ng W.-L."/>
            <person name="Kazmierczak K.M."/>
            <person name="Andrzejewski T.M."/>
            <person name="Davidsen T.M."/>
            <person name="Wayne K.J."/>
            <person name="Tettelin H."/>
            <person name="Glass J.I."/>
            <person name="Rusch D."/>
            <person name="Podicherti R."/>
            <person name="Tsui H.-C.T."/>
            <person name="Winkler M.E."/>
        </authorList>
    </citation>
    <scope>NUCLEOTIDE SEQUENCE</scope>
</reference>
<sequence>QYMTRTIFSFFFIASINSQSASEAIHLLEDEMGFGARSLSLGGAYTALGNDPSGMYWNPAGLTGMQHGVIYVESSGLNYNNNTTYINQTKSNPITKVGLFNGMGIAYPIPTVRGSMVVAMGYNRILHYDAFMSFSGFSVRDNSLEIPVNDKNYLFSKNVQRSEHLISNGGVEQLTFSFGIALSPNTSGGLSISRITGKEDYEFKFTQEDLQNTYTEFPSDFNQYNLVQSLITKAKGWNIRGGLKAAVNEWVSVGMALSLPYTMKVEEQHGTNEEVTFDNGDKSDTTDFAYYDYEVRIPMIIDMGMALTVENLAISSSLRFKNWGSTQYNLNNLDTNSEEYLLLEEENSNISFG</sequence>